<evidence type="ECO:0000256" key="1">
    <source>
        <dbReference type="ARBA" id="ARBA00001933"/>
    </source>
</evidence>
<evidence type="ECO:0000313" key="4">
    <source>
        <dbReference type="EMBL" id="SMX48532.1"/>
    </source>
</evidence>
<dbReference type="EC" id="4.3.1.15" evidence="4"/>
<accession>A0A238L274</accession>
<dbReference type="SUPFAM" id="SSF53686">
    <property type="entry name" value="Tryptophan synthase beta subunit-like PLP-dependent enzymes"/>
    <property type="match status" value="1"/>
</dbReference>
<dbReference type="GO" id="GO:0016747">
    <property type="term" value="F:acyltransferase activity, transferring groups other than amino-acyl groups"/>
    <property type="evidence" value="ECO:0007669"/>
    <property type="project" value="InterPro"/>
</dbReference>
<dbReference type="EMBL" id="FXYF01000013">
    <property type="protein sequence ID" value="SMX48532.1"/>
    <property type="molecule type" value="Genomic_DNA"/>
</dbReference>
<dbReference type="GO" id="GO:0008838">
    <property type="term" value="F:diaminopropionate ammonia-lyase activity"/>
    <property type="evidence" value="ECO:0007669"/>
    <property type="project" value="UniProtKB-EC"/>
</dbReference>
<dbReference type="AlphaFoldDB" id="A0A238L274"/>
<keyword evidence="4" id="KW-0456">Lyase</keyword>
<protein>
    <submittedName>
        <fullName evidence="4">Diaminopropionate ammonia-lyase</fullName>
        <ecNumber evidence="4">4.3.1.15</ecNumber>
    </submittedName>
</protein>
<name>A0A238L274_9RHOB</name>
<comment type="cofactor">
    <cofactor evidence="1">
        <name>pyridoxal 5'-phosphate</name>
        <dbReference type="ChEBI" id="CHEBI:597326"/>
    </cofactor>
</comment>
<dbReference type="Pfam" id="PF00291">
    <property type="entry name" value="PALP"/>
    <property type="match status" value="1"/>
</dbReference>
<evidence type="ECO:0000256" key="2">
    <source>
        <dbReference type="ARBA" id="ARBA00022898"/>
    </source>
</evidence>
<dbReference type="Proteomes" id="UP000207598">
    <property type="component" value="Unassembled WGS sequence"/>
</dbReference>
<dbReference type="InterPro" id="IPR036052">
    <property type="entry name" value="TrpB-like_PALP_sf"/>
</dbReference>
<dbReference type="CDD" id="cd04301">
    <property type="entry name" value="NAT_SF"/>
    <property type="match status" value="1"/>
</dbReference>
<gene>
    <name evidence="4" type="primary">dpaL</name>
    <name evidence="4" type="ORF">MAA8898_03980</name>
</gene>
<dbReference type="Gene3D" id="3.40.630.30">
    <property type="match status" value="1"/>
</dbReference>
<feature type="domain" description="N-acetyltransferase" evidence="3">
    <location>
        <begin position="25"/>
        <end position="179"/>
    </location>
</feature>
<keyword evidence="5" id="KW-1185">Reference proteome</keyword>
<evidence type="ECO:0000313" key="5">
    <source>
        <dbReference type="Proteomes" id="UP000207598"/>
    </source>
</evidence>
<dbReference type="InterPro" id="IPR001926">
    <property type="entry name" value="TrpB-like_PALP"/>
</dbReference>
<dbReference type="PROSITE" id="PS51186">
    <property type="entry name" value="GNAT"/>
    <property type="match status" value="1"/>
</dbReference>
<sequence>MKPASDTPRRDDAPGTKLGEDGLAEIYGVLRPIIRPALHALARRAADRATATDLALLEALRRGNGQAADPQRDFLTKVDGRPAAAISVVNPDAANAFRGFYLSRPEFRGQGHGFALWQAVLRHAGTRSVGLDRMPDQQANYARSGSARPGRTIRCRGSCAPGAGKTRTACHRVMTLELGQASAVCTRETKRLGSGAAVEKEPARVPHVLTNPHRGPGLSPGALRPVSDASGVSALLARCPKHAATPLRQAPDLARTCGVAEVWIKDESTRMGLGSFKALGAAFAIARDAARVSAETPSAKGRTYVAASAGNHGLSVAAGAAVFGARAVIYLSDTVPEAFATRLRAKGAEVVRAGATYEDSMEAAERAAQDNGWTLLSDSSWPGYTDLPSAVMEGYLQMAAECVVQMPAPPTHVLLQAGVGGLAAALAGHFRAAWGDAPQIIVVEPEAAPALYDSIRAGELVTSTGPVSNMGRLDCKTPSMVALRGLSQDADSFVTISEAEAEDGVATLSQHGFATTPSGGAGLAALIAGLPGMGPEARVLTILSEGPENG</sequence>
<evidence type="ECO:0000259" key="3">
    <source>
        <dbReference type="PROSITE" id="PS51186"/>
    </source>
</evidence>
<proteinExistence type="predicted"/>
<dbReference type="InterPro" id="IPR016181">
    <property type="entry name" value="Acyl_CoA_acyltransferase"/>
</dbReference>
<organism evidence="4 5">
    <name type="scientific">Maliponia aquimaris</name>
    <dbReference type="NCBI Taxonomy" id="1673631"/>
    <lineage>
        <taxon>Bacteria</taxon>
        <taxon>Pseudomonadati</taxon>
        <taxon>Pseudomonadota</taxon>
        <taxon>Alphaproteobacteria</taxon>
        <taxon>Rhodobacterales</taxon>
        <taxon>Paracoccaceae</taxon>
        <taxon>Maliponia</taxon>
    </lineage>
</organism>
<reference evidence="4 5" key="1">
    <citation type="submission" date="2017-05" db="EMBL/GenBank/DDBJ databases">
        <authorList>
            <person name="Song R."/>
            <person name="Chenine A.L."/>
            <person name="Ruprecht R.M."/>
        </authorList>
    </citation>
    <scope>NUCLEOTIDE SEQUENCE [LARGE SCALE GENOMIC DNA]</scope>
    <source>
        <strain evidence="4 5">CECT 8898</strain>
    </source>
</reference>
<dbReference type="InterPro" id="IPR000182">
    <property type="entry name" value="GNAT_dom"/>
</dbReference>
<dbReference type="PANTHER" id="PTHR42937">
    <property type="match status" value="1"/>
</dbReference>
<dbReference type="Pfam" id="PF00583">
    <property type="entry name" value="Acetyltransf_1"/>
    <property type="match status" value="1"/>
</dbReference>
<dbReference type="Gene3D" id="3.40.50.1100">
    <property type="match status" value="2"/>
</dbReference>
<keyword evidence="2" id="KW-0663">Pyridoxal phosphate</keyword>
<dbReference type="SUPFAM" id="SSF55729">
    <property type="entry name" value="Acyl-CoA N-acyltransferases (Nat)"/>
    <property type="match status" value="1"/>
</dbReference>
<dbReference type="PANTHER" id="PTHR42937:SF1">
    <property type="entry name" value="DIAMINOPROPIONATE AMMONIA-LYASE"/>
    <property type="match status" value="1"/>
</dbReference>